<protein>
    <recommendedName>
        <fullName evidence="8">Fucolectin tachylectin-4 pentraxin-1 domain-containing protein</fullName>
    </recommendedName>
</protein>
<dbReference type="GO" id="GO:0001868">
    <property type="term" value="P:regulation of complement activation, lectin pathway"/>
    <property type="evidence" value="ECO:0007669"/>
    <property type="project" value="UniProtKB-ARBA"/>
</dbReference>
<dbReference type="PANTHER" id="PTHR45713">
    <property type="entry name" value="FTP DOMAIN-CONTAINING PROTEIN"/>
    <property type="match status" value="1"/>
</dbReference>
<evidence type="ECO:0000256" key="7">
    <source>
        <dbReference type="ARBA" id="ARBA00023157"/>
    </source>
</evidence>
<evidence type="ECO:0000256" key="6">
    <source>
        <dbReference type="ARBA" id="ARBA00022837"/>
    </source>
</evidence>
<evidence type="ECO:0000256" key="2">
    <source>
        <dbReference type="ARBA" id="ARBA00010147"/>
    </source>
</evidence>
<keyword evidence="7" id="KW-1015">Disulfide bond</keyword>
<gene>
    <name evidence="9" type="ORF">LOTGIDRAFT_159958</name>
</gene>
<dbReference type="CTD" id="20238229"/>
<organism evidence="9 10">
    <name type="scientific">Lottia gigantea</name>
    <name type="common">Giant owl limpet</name>
    <dbReference type="NCBI Taxonomy" id="225164"/>
    <lineage>
        <taxon>Eukaryota</taxon>
        <taxon>Metazoa</taxon>
        <taxon>Spiralia</taxon>
        <taxon>Lophotrochozoa</taxon>
        <taxon>Mollusca</taxon>
        <taxon>Gastropoda</taxon>
        <taxon>Patellogastropoda</taxon>
        <taxon>Lottioidea</taxon>
        <taxon>Lottiidae</taxon>
        <taxon>Lottia</taxon>
    </lineage>
</organism>
<evidence type="ECO:0000256" key="1">
    <source>
        <dbReference type="ARBA" id="ARBA00002219"/>
    </source>
</evidence>
<keyword evidence="5" id="KW-0430">Lectin</keyword>
<keyword evidence="6" id="KW-0106">Calcium</keyword>
<dbReference type="Pfam" id="PF22633">
    <property type="entry name" value="F5_F8_type_C_2"/>
    <property type="match status" value="1"/>
</dbReference>
<dbReference type="HOGENOM" id="CLU_096944_0_0_1"/>
<dbReference type="GeneID" id="20238229"/>
<evidence type="ECO:0000313" key="10">
    <source>
        <dbReference type="Proteomes" id="UP000030746"/>
    </source>
</evidence>
<evidence type="ECO:0000256" key="5">
    <source>
        <dbReference type="ARBA" id="ARBA00022734"/>
    </source>
</evidence>
<proteinExistence type="inferred from homology"/>
<sequence length="248" mass="27799">MRVVTYYKLWLNTDMPEGRRRNLALNKPATQISQYLGFEAGKANDGIDGISVDTGGCSHTAGYAALVPETHPWWEVDLSQEYYISAVAISHPVYDLPQLAHNFSIEIYTDGETINDAVLCYYHPGLATTNSTELYWCKTTIKGRHVRITINGNRAEMLLLCEVKVIGSEYLTTTSFIKFDNADLESPDMTYSVQGYGQCAMKCYVLPMCHIFSVKSVSDYYLCNIFTNMYPKLVGNSTGRPGIVAFIM</sequence>
<dbReference type="Proteomes" id="UP000030746">
    <property type="component" value="Unassembled WGS sequence"/>
</dbReference>
<dbReference type="SMART" id="SM00607">
    <property type="entry name" value="FTP"/>
    <property type="match status" value="1"/>
</dbReference>
<dbReference type="Gene3D" id="2.60.120.260">
    <property type="entry name" value="Galactose-binding domain-like"/>
    <property type="match status" value="1"/>
</dbReference>
<evidence type="ECO:0000256" key="4">
    <source>
        <dbReference type="ARBA" id="ARBA00022723"/>
    </source>
</evidence>
<dbReference type="InterPro" id="IPR008979">
    <property type="entry name" value="Galactose-bd-like_sf"/>
</dbReference>
<comment type="function">
    <text evidence="1">Acts as a defensive agent. Recognizes blood group fucosylated oligosaccharides including A, B, H and Lewis B-type antigens. Does not recognize Lewis A antigen and has low affinity for monovalent haptens.</text>
</comment>
<comment type="subunit">
    <text evidence="3">Homotrimer.</text>
</comment>
<dbReference type="KEGG" id="lgi:LOTGIDRAFT_159958"/>
<dbReference type="GO" id="GO:0042806">
    <property type="term" value="F:fucose binding"/>
    <property type="evidence" value="ECO:0007669"/>
    <property type="project" value="UniProtKB-ARBA"/>
</dbReference>
<name>V4AI07_LOTGI</name>
<dbReference type="GO" id="GO:0046872">
    <property type="term" value="F:metal ion binding"/>
    <property type="evidence" value="ECO:0007669"/>
    <property type="project" value="UniProtKB-KW"/>
</dbReference>
<evidence type="ECO:0000313" key="9">
    <source>
        <dbReference type="EMBL" id="ESO96542.1"/>
    </source>
</evidence>
<reference evidence="9 10" key="1">
    <citation type="journal article" date="2013" name="Nature">
        <title>Insights into bilaterian evolution from three spiralian genomes.</title>
        <authorList>
            <person name="Simakov O."/>
            <person name="Marletaz F."/>
            <person name="Cho S.J."/>
            <person name="Edsinger-Gonzales E."/>
            <person name="Havlak P."/>
            <person name="Hellsten U."/>
            <person name="Kuo D.H."/>
            <person name="Larsson T."/>
            <person name="Lv J."/>
            <person name="Arendt D."/>
            <person name="Savage R."/>
            <person name="Osoegawa K."/>
            <person name="de Jong P."/>
            <person name="Grimwood J."/>
            <person name="Chapman J.A."/>
            <person name="Shapiro H."/>
            <person name="Aerts A."/>
            <person name="Otillar R.P."/>
            <person name="Terry A.Y."/>
            <person name="Boore J.L."/>
            <person name="Grigoriev I.V."/>
            <person name="Lindberg D.R."/>
            <person name="Seaver E.C."/>
            <person name="Weisblat D.A."/>
            <person name="Putnam N.H."/>
            <person name="Rokhsar D.S."/>
        </authorList>
    </citation>
    <scope>NUCLEOTIDE SEQUENCE [LARGE SCALE GENOMIC DNA]</scope>
</reference>
<evidence type="ECO:0000256" key="3">
    <source>
        <dbReference type="ARBA" id="ARBA00011233"/>
    </source>
</evidence>
<dbReference type="RefSeq" id="XP_009052895.1">
    <property type="nucleotide sequence ID" value="XM_009054647.1"/>
</dbReference>
<feature type="domain" description="Fucolectin tachylectin-4 pentraxin-1" evidence="8">
    <location>
        <begin position="20"/>
        <end position="174"/>
    </location>
</feature>
<evidence type="ECO:0000259" key="8">
    <source>
        <dbReference type="SMART" id="SM00607"/>
    </source>
</evidence>
<dbReference type="SUPFAM" id="SSF49785">
    <property type="entry name" value="Galactose-binding domain-like"/>
    <property type="match status" value="1"/>
</dbReference>
<keyword evidence="10" id="KW-1185">Reference proteome</keyword>
<accession>V4AI07</accession>
<dbReference type="InterPro" id="IPR051941">
    <property type="entry name" value="BG_Antigen-Binding_Lectin"/>
</dbReference>
<comment type="similarity">
    <text evidence="2">Belongs to the fucolectin family.</text>
</comment>
<dbReference type="AlphaFoldDB" id="V4AI07"/>
<dbReference type="OMA" id="DSEPSHH"/>
<dbReference type="GO" id="GO:0010185">
    <property type="term" value="P:regulation of cellular defense response"/>
    <property type="evidence" value="ECO:0007669"/>
    <property type="project" value="UniProtKB-ARBA"/>
</dbReference>
<dbReference type="InterPro" id="IPR006585">
    <property type="entry name" value="FTP1"/>
</dbReference>
<dbReference type="PANTHER" id="PTHR45713:SF15">
    <property type="entry name" value="F5_8 TYPE C DOMAIN-CONTAINING PROTEIN"/>
    <property type="match status" value="1"/>
</dbReference>
<dbReference type="OrthoDB" id="547680at2759"/>
<keyword evidence="4" id="KW-0479">Metal-binding</keyword>
<dbReference type="EMBL" id="KB201459">
    <property type="protein sequence ID" value="ESO96542.1"/>
    <property type="molecule type" value="Genomic_DNA"/>
</dbReference>